<dbReference type="RefSeq" id="WP_092847677.1">
    <property type="nucleotide sequence ID" value="NZ_FMAH01000012.1"/>
</dbReference>
<name>A0A1C3VFF5_9HYPH</name>
<organism evidence="2 3">
    <name type="scientific">Rhizobium miluonense</name>
    <dbReference type="NCBI Taxonomy" id="411945"/>
    <lineage>
        <taxon>Bacteria</taxon>
        <taxon>Pseudomonadati</taxon>
        <taxon>Pseudomonadota</taxon>
        <taxon>Alphaproteobacteria</taxon>
        <taxon>Hyphomicrobiales</taxon>
        <taxon>Rhizobiaceae</taxon>
        <taxon>Rhizobium/Agrobacterium group</taxon>
        <taxon>Rhizobium</taxon>
    </lineage>
</organism>
<keyword evidence="1" id="KW-0812">Transmembrane</keyword>
<reference evidence="3" key="1">
    <citation type="submission" date="2016-08" db="EMBL/GenBank/DDBJ databases">
        <authorList>
            <person name="Varghese N."/>
            <person name="Submissions Spin"/>
        </authorList>
    </citation>
    <scope>NUCLEOTIDE SEQUENCE [LARGE SCALE GENOMIC DNA]</scope>
    <source>
        <strain evidence="3">HAMBI 2971</strain>
    </source>
</reference>
<dbReference type="Proteomes" id="UP000199435">
    <property type="component" value="Unassembled WGS sequence"/>
</dbReference>
<accession>A0A1C3VFF5</accession>
<keyword evidence="1" id="KW-1133">Transmembrane helix</keyword>
<keyword evidence="1" id="KW-0472">Membrane</keyword>
<proteinExistence type="predicted"/>
<evidence type="ECO:0000313" key="3">
    <source>
        <dbReference type="Proteomes" id="UP000199435"/>
    </source>
</evidence>
<protein>
    <submittedName>
        <fullName evidence="2">Uncharacterized protein</fullName>
    </submittedName>
</protein>
<sequence length="204" mass="21769">MDTQPVRWWNGQSETTRRLGTGLAVCGTVVGALYLIVETAPTERAMRLFDESGRITVSSAKPFEHVAMNGPQLAIDASPVQQLMSVPIPTSSPLAAVKATVPAKHVASRSDIAKTKVAAASGVEQFDRCLPQCETRDPLIAGYPQYAQAEVPPVSSDPAPVVEESVGFRPLAGARNLLSQAVDAPGNVLRRGRQALDDVARLDW</sequence>
<evidence type="ECO:0000313" key="2">
    <source>
        <dbReference type="EMBL" id="SCB26409.1"/>
    </source>
</evidence>
<gene>
    <name evidence="2" type="ORF">GA0061102_101254</name>
</gene>
<dbReference type="OrthoDB" id="8455291at2"/>
<keyword evidence="3" id="KW-1185">Reference proteome</keyword>
<feature type="transmembrane region" description="Helical" evidence="1">
    <location>
        <begin position="20"/>
        <end position="37"/>
    </location>
</feature>
<evidence type="ECO:0000256" key="1">
    <source>
        <dbReference type="SAM" id="Phobius"/>
    </source>
</evidence>
<dbReference type="EMBL" id="FMAH01000012">
    <property type="protein sequence ID" value="SCB26409.1"/>
    <property type="molecule type" value="Genomic_DNA"/>
</dbReference>
<dbReference type="AlphaFoldDB" id="A0A1C3VFF5"/>